<protein>
    <recommendedName>
        <fullName evidence="1">J domain-containing protein</fullName>
    </recommendedName>
</protein>
<feature type="domain" description="J" evidence="1">
    <location>
        <begin position="5"/>
        <end position="71"/>
    </location>
</feature>
<accession>A0A6C0EM92</accession>
<name>A0A6C0EM92_9ZZZZ</name>
<dbReference type="PROSITE" id="PS50076">
    <property type="entry name" value="DNAJ_2"/>
    <property type="match status" value="1"/>
</dbReference>
<organism evidence="2">
    <name type="scientific">viral metagenome</name>
    <dbReference type="NCBI Taxonomy" id="1070528"/>
    <lineage>
        <taxon>unclassified sequences</taxon>
        <taxon>metagenomes</taxon>
        <taxon>organismal metagenomes</taxon>
    </lineage>
</organism>
<dbReference type="PANTHER" id="PTHR44873:SF1">
    <property type="entry name" value="DNAJ HOMOLOG SUBFAMILY C MEMBER 30, MITOCHONDRIAL"/>
    <property type="match status" value="1"/>
</dbReference>
<evidence type="ECO:0000259" key="1">
    <source>
        <dbReference type="PROSITE" id="PS50076"/>
    </source>
</evidence>
<sequence>MDWKTACEELNLCENHTERMLKTAYYKQALKYHPDKNKDDPVGGEKFKKINAAYSFLQEHQSSKESFNIETSYTNIMKQCIKYFTPDIKWDDVFLDTTLDNIVNNCGKLSIRLFKELKKEKSIELFEFLSNYREIFGVSDETIDKMKDILKEKMRDDNIVILNPSLEDILSDNVYKLDLLGKTFYVPLWHHEVIFDHSGNDVIVKCVPELEDHITIDNDNNIHCYFKGPINEVLQKEKIELMLGRKIFEIDSKTLLIKNHQTYAFRNNGILKINPDHIFCTEERANIYVDIKLEV</sequence>
<dbReference type="InterPro" id="IPR036869">
    <property type="entry name" value="J_dom_sf"/>
</dbReference>
<dbReference type="AlphaFoldDB" id="A0A6C0EM92"/>
<dbReference type="CDD" id="cd06257">
    <property type="entry name" value="DnaJ"/>
    <property type="match status" value="1"/>
</dbReference>
<dbReference type="Pfam" id="PF00226">
    <property type="entry name" value="DnaJ"/>
    <property type="match status" value="1"/>
</dbReference>
<dbReference type="InterPro" id="IPR001623">
    <property type="entry name" value="DnaJ_domain"/>
</dbReference>
<dbReference type="EMBL" id="MN738895">
    <property type="protein sequence ID" value="QHT30294.1"/>
    <property type="molecule type" value="Genomic_DNA"/>
</dbReference>
<reference evidence="2" key="1">
    <citation type="journal article" date="2020" name="Nature">
        <title>Giant virus diversity and host interactions through global metagenomics.</title>
        <authorList>
            <person name="Schulz F."/>
            <person name="Roux S."/>
            <person name="Paez-Espino D."/>
            <person name="Jungbluth S."/>
            <person name="Walsh D.A."/>
            <person name="Denef V.J."/>
            <person name="McMahon K.D."/>
            <person name="Konstantinidis K.T."/>
            <person name="Eloe-Fadrosh E.A."/>
            <person name="Kyrpides N.C."/>
            <person name="Woyke T."/>
        </authorList>
    </citation>
    <scope>NUCLEOTIDE SEQUENCE</scope>
    <source>
        <strain evidence="2">GVMAG-M-3300009149-34</strain>
    </source>
</reference>
<dbReference type="SMART" id="SM00271">
    <property type="entry name" value="DnaJ"/>
    <property type="match status" value="1"/>
</dbReference>
<proteinExistence type="predicted"/>
<dbReference type="InterPro" id="IPR053025">
    <property type="entry name" value="Mito_ATP_Synthase-Asso"/>
</dbReference>
<dbReference type="Gene3D" id="1.10.287.110">
    <property type="entry name" value="DnaJ domain"/>
    <property type="match status" value="1"/>
</dbReference>
<dbReference type="PRINTS" id="PR00625">
    <property type="entry name" value="JDOMAIN"/>
</dbReference>
<dbReference type="PANTHER" id="PTHR44873">
    <property type="entry name" value="DNAJ HOMOLOG SUBFAMILY C MEMBER 30, MITOCHONDRIAL"/>
    <property type="match status" value="1"/>
</dbReference>
<evidence type="ECO:0000313" key="2">
    <source>
        <dbReference type="EMBL" id="QHT30294.1"/>
    </source>
</evidence>
<dbReference type="SUPFAM" id="SSF46565">
    <property type="entry name" value="Chaperone J-domain"/>
    <property type="match status" value="1"/>
</dbReference>